<feature type="region of interest" description="Disordered" evidence="1">
    <location>
        <begin position="275"/>
        <end position="297"/>
    </location>
</feature>
<reference evidence="2 3" key="1">
    <citation type="journal article" date="2015" name="Proc. Natl. Acad. Sci. U.S.A.">
        <title>The resurrection genome of Boea hygrometrica: A blueprint for survival of dehydration.</title>
        <authorList>
            <person name="Xiao L."/>
            <person name="Yang G."/>
            <person name="Zhang L."/>
            <person name="Yang X."/>
            <person name="Zhao S."/>
            <person name="Ji Z."/>
            <person name="Zhou Q."/>
            <person name="Hu M."/>
            <person name="Wang Y."/>
            <person name="Chen M."/>
            <person name="Xu Y."/>
            <person name="Jin H."/>
            <person name="Xiao X."/>
            <person name="Hu G."/>
            <person name="Bao F."/>
            <person name="Hu Y."/>
            <person name="Wan P."/>
            <person name="Li L."/>
            <person name="Deng X."/>
            <person name="Kuang T."/>
            <person name="Xiang C."/>
            <person name="Zhu J.K."/>
            <person name="Oliver M.J."/>
            <person name="He Y."/>
        </authorList>
    </citation>
    <scope>NUCLEOTIDE SEQUENCE [LARGE SCALE GENOMIC DNA]</scope>
    <source>
        <strain evidence="3">cv. XS01</strain>
    </source>
</reference>
<organism evidence="2 3">
    <name type="scientific">Dorcoceras hygrometricum</name>
    <dbReference type="NCBI Taxonomy" id="472368"/>
    <lineage>
        <taxon>Eukaryota</taxon>
        <taxon>Viridiplantae</taxon>
        <taxon>Streptophyta</taxon>
        <taxon>Embryophyta</taxon>
        <taxon>Tracheophyta</taxon>
        <taxon>Spermatophyta</taxon>
        <taxon>Magnoliopsida</taxon>
        <taxon>eudicotyledons</taxon>
        <taxon>Gunneridae</taxon>
        <taxon>Pentapetalae</taxon>
        <taxon>asterids</taxon>
        <taxon>lamiids</taxon>
        <taxon>Lamiales</taxon>
        <taxon>Gesneriaceae</taxon>
        <taxon>Didymocarpoideae</taxon>
        <taxon>Trichosporeae</taxon>
        <taxon>Loxocarpinae</taxon>
        <taxon>Dorcoceras</taxon>
    </lineage>
</organism>
<gene>
    <name evidence="2" type="ORF">F511_22255</name>
</gene>
<name>A0A2Z7CQD4_9LAMI</name>
<proteinExistence type="predicted"/>
<evidence type="ECO:0000313" key="3">
    <source>
        <dbReference type="Proteomes" id="UP000250235"/>
    </source>
</evidence>
<dbReference type="OrthoDB" id="1227218at2759"/>
<accession>A0A2Z7CQD4</accession>
<protein>
    <submittedName>
        <fullName evidence="2">Auxin transport protein BIG</fullName>
    </submittedName>
</protein>
<evidence type="ECO:0000313" key="2">
    <source>
        <dbReference type="EMBL" id="KZV48585.1"/>
    </source>
</evidence>
<dbReference type="AlphaFoldDB" id="A0A2Z7CQD4"/>
<keyword evidence="3" id="KW-1185">Reference proteome</keyword>
<sequence length="297" mass="32437">MASSLFINTVHVRFESVLAMDDQGMVSMFESLMATGLKGFLGCPAVIHEAELLEFFANGSVRDGFVVKIPKDLVFDTRSTVLLSGEPVSTSGKKKEMNIEFRLLYDIFAAIPIQIIEPISAAPVLEPSMEEQREATSAVPIDEDISAVEQPADVETIVEEFDEPAVEVTTEEIRPPSTDDVDDIIEQVLAETTHIEADEEDHGVEPSVEEQREAISAVPIDEDISAVEQPADVETIVEEFYEPAVEVTAEEIRPPSTDDVDDIIQQVLVETSQLEATETDDGEHPHGTKVGETVVGA</sequence>
<dbReference type="EMBL" id="KQ993844">
    <property type="protein sequence ID" value="KZV48585.1"/>
    <property type="molecule type" value="Genomic_DNA"/>
</dbReference>
<dbReference type="Proteomes" id="UP000250235">
    <property type="component" value="Unassembled WGS sequence"/>
</dbReference>
<evidence type="ECO:0000256" key="1">
    <source>
        <dbReference type="SAM" id="MobiDB-lite"/>
    </source>
</evidence>